<dbReference type="Gene3D" id="2.60.40.10">
    <property type="entry name" value="Immunoglobulins"/>
    <property type="match status" value="1"/>
</dbReference>
<dbReference type="InterPro" id="IPR050288">
    <property type="entry name" value="Cellulose_deg_GH3"/>
</dbReference>
<dbReference type="PANTHER" id="PTHR42715:SF10">
    <property type="entry name" value="BETA-GLUCOSIDASE"/>
    <property type="match status" value="1"/>
</dbReference>
<dbReference type="Proteomes" id="UP000494261">
    <property type="component" value="Unassembled WGS sequence"/>
</dbReference>
<dbReference type="Gene3D" id="3.40.50.1700">
    <property type="entry name" value="Glycoside hydrolase family 3 C-terminal domain"/>
    <property type="match status" value="1"/>
</dbReference>
<dbReference type="InterPro" id="IPR017853">
    <property type="entry name" value="GH"/>
</dbReference>
<keyword evidence="2" id="KW-0378">Hydrolase</keyword>
<evidence type="ECO:0000313" key="5">
    <source>
        <dbReference type="EMBL" id="VWC40599.1"/>
    </source>
</evidence>
<dbReference type="Pfam" id="PF01915">
    <property type="entry name" value="Glyco_hydro_3_C"/>
    <property type="match status" value="1"/>
</dbReference>
<dbReference type="Pfam" id="PF00933">
    <property type="entry name" value="Glyco_hydro_3"/>
    <property type="match status" value="1"/>
</dbReference>
<reference evidence="5 6" key="1">
    <citation type="submission" date="2019-09" db="EMBL/GenBank/DDBJ databases">
        <authorList>
            <person name="Depoorter E."/>
        </authorList>
    </citation>
    <scope>NUCLEOTIDE SEQUENCE [LARGE SCALE GENOMIC DNA]</scope>
    <source>
        <strain evidence="5">LMG 13014</strain>
    </source>
</reference>
<dbReference type="Pfam" id="PF14310">
    <property type="entry name" value="Fn3-like"/>
    <property type="match status" value="1"/>
</dbReference>
<evidence type="ECO:0000256" key="2">
    <source>
        <dbReference type="ARBA" id="ARBA00022801"/>
    </source>
</evidence>
<dbReference type="RefSeq" id="WP_175025795.1">
    <property type="nucleotide sequence ID" value="NZ_CABVQC010000070.1"/>
</dbReference>
<dbReference type="SUPFAM" id="SSF52279">
    <property type="entry name" value="Beta-D-glucan exohydrolase, C-terminal domain"/>
    <property type="match status" value="1"/>
</dbReference>
<dbReference type="SMART" id="SM01217">
    <property type="entry name" value="Fn3_like"/>
    <property type="match status" value="1"/>
</dbReference>
<proteinExistence type="inferred from homology"/>
<dbReference type="GO" id="GO:0004553">
    <property type="term" value="F:hydrolase activity, hydrolyzing O-glycosyl compounds"/>
    <property type="evidence" value="ECO:0007669"/>
    <property type="project" value="InterPro"/>
</dbReference>
<dbReference type="InterPro" id="IPR036881">
    <property type="entry name" value="Glyco_hydro_3_C_sf"/>
</dbReference>
<dbReference type="InterPro" id="IPR013783">
    <property type="entry name" value="Ig-like_fold"/>
</dbReference>
<evidence type="ECO:0000256" key="1">
    <source>
        <dbReference type="ARBA" id="ARBA00005336"/>
    </source>
</evidence>
<dbReference type="PRINTS" id="PR00133">
    <property type="entry name" value="GLHYDRLASE3"/>
</dbReference>
<accession>A0A6P2S984</accession>
<gene>
    <name evidence="5" type="ORF">BLA13014_06855</name>
</gene>
<dbReference type="InterPro" id="IPR002772">
    <property type="entry name" value="Glyco_hydro_3_C"/>
</dbReference>
<dbReference type="InterPro" id="IPR036962">
    <property type="entry name" value="Glyco_hydro_3_N_sf"/>
</dbReference>
<evidence type="ECO:0000259" key="4">
    <source>
        <dbReference type="SMART" id="SM01217"/>
    </source>
</evidence>
<comment type="similarity">
    <text evidence="1">Belongs to the glycosyl hydrolase 3 family.</text>
</comment>
<dbReference type="InterPro" id="IPR001764">
    <property type="entry name" value="Glyco_hydro_3_N"/>
</dbReference>
<evidence type="ECO:0000313" key="6">
    <source>
        <dbReference type="Proteomes" id="UP000494261"/>
    </source>
</evidence>
<dbReference type="AlphaFoldDB" id="A0A6P2S984"/>
<dbReference type="InterPro" id="IPR026891">
    <property type="entry name" value="Fn3-like"/>
</dbReference>
<feature type="region of interest" description="Disordered" evidence="3">
    <location>
        <begin position="1"/>
        <end position="42"/>
    </location>
</feature>
<feature type="domain" description="Fibronectin type III-like" evidence="4">
    <location>
        <begin position="641"/>
        <end position="708"/>
    </location>
</feature>
<organism evidence="5 6">
    <name type="scientific">Burkholderia aenigmatica</name>
    <dbReference type="NCBI Taxonomy" id="2015348"/>
    <lineage>
        <taxon>Bacteria</taxon>
        <taxon>Pseudomonadati</taxon>
        <taxon>Pseudomonadota</taxon>
        <taxon>Betaproteobacteria</taxon>
        <taxon>Burkholderiales</taxon>
        <taxon>Burkholderiaceae</taxon>
        <taxon>Burkholderia</taxon>
        <taxon>Burkholderia cepacia complex</taxon>
    </lineage>
</organism>
<name>A0A6P2S984_9BURK</name>
<dbReference type="GO" id="GO:0005975">
    <property type="term" value="P:carbohydrate metabolic process"/>
    <property type="evidence" value="ECO:0007669"/>
    <property type="project" value="InterPro"/>
</dbReference>
<sequence length="726" mass="77833">MSIPTSLSHERIASPDAGLTEPHGAPDASACPDARARETEARMTDDERFSLLYSLMIRVFGRSGREPRVPADLPVIAGYVPGVPRLGVPALKLADASLGLRHTETPGERATAFPAGLALGATFNPALARRMGEAVGREARARGFNVALGGGINLVRDVRNGRNFEYVSEDPLLSGRIGANVVDGTQREGVIALLKHVSLNATETNKFFLNAVIDPDAHRESDLLAFQLAIEGGRPGALMAAYNLVNGEYASGNRALLQDVVKDAMAFRGWIMSDWRAVYGWEFALAGLDQHSGAQLDEAEWFNEPLRRAYDAGKVPRERIAEMVRRILRSCYAIGIDRERAPEPVDFDAHGAVALQIAREGIVLLKNERVLPLAPERRRIAVIGGFAQAGVVSGSGSSQVMPAGGYAAVVPMRSHPLLGPTALCIGGASPLGALRAMLPDAVIEFDSGAHVADAVALARRADVVIVHAIRHEGERFDCPDMSLPFGQDALIEAVAGANRNVVVVLQTGNPVAMPWAGDVAAIVQAWYPGQAGARALAEILTGRVNPSGRLPVTFPADIAHTPHPALPGADVELGTPIDVHYHEGAEVGYRWFAKTGEPPRFGFGFGLGYTTFAYDDLRLTGGDTVRARFRVTNVGARDGDDVPQIYLTHACGMGHMRLLGFERVTLRAGESAELAMTVDPRLLARFDGRIGQWRIDDGTYRVVLARAATDPVLVGDVRLDARAFGR</sequence>
<protein>
    <submittedName>
        <fullName evidence="5">Beta-glucosidase</fullName>
    </submittedName>
</protein>
<dbReference type="PANTHER" id="PTHR42715">
    <property type="entry name" value="BETA-GLUCOSIDASE"/>
    <property type="match status" value="1"/>
</dbReference>
<dbReference type="SUPFAM" id="SSF51445">
    <property type="entry name" value="(Trans)glycosidases"/>
    <property type="match status" value="1"/>
</dbReference>
<dbReference type="EMBL" id="CABVQC010000070">
    <property type="protein sequence ID" value="VWC40599.1"/>
    <property type="molecule type" value="Genomic_DNA"/>
</dbReference>
<evidence type="ECO:0000256" key="3">
    <source>
        <dbReference type="SAM" id="MobiDB-lite"/>
    </source>
</evidence>
<dbReference type="Gene3D" id="3.20.20.300">
    <property type="entry name" value="Glycoside hydrolase, family 3, N-terminal domain"/>
    <property type="match status" value="1"/>
</dbReference>